<dbReference type="EMBL" id="CP012670">
    <property type="protein sequence ID" value="AUX25201.1"/>
    <property type="molecule type" value="Genomic_DNA"/>
</dbReference>
<dbReference type="Gene3D" id="3.40.50.1110">
    <property type="entry name" value="SGNH hydrolase"/>
    <property type="match status" value="1"/>
</dbReference>
<dbReference type="GO" id="GO:0016788">
    <property type="term" value="F:hydrolase activity, acting on ester bonds"/>
    <property type="evidence" value="ECO:0007669"/>
    <property type="project" value="UniProtKB-ARBA"/>
</dbReference>
<sequence>MASLQRSRGVTARRRDASCSLRKLPERRLGRRPRALFLAAVLALVTGGSGRKALAADQAPGGSGRWVATWHASPTPGGTFNAQDCPSDVGLAGQTVRNIVRVSAGGGEVRARISNAGGSEPLKVGSASIALSTGGAATGAPQPLRFGGQTSIVIAAGGEAVSDPVPLKVQPLQTLAVSLYLPGKTGPATQHYFAAQDSFLASGDQTRAGAAKSFTRKISCWMFLSGVDVKAAPNVVGTLITLGDSITDGYLSTKNTNRRYPDVLAQRLASRKGPTLAVTNAGIIGNELLTVRPQLQFGYPVPARLARDVLTQPGARAVILLAGINDIGDRSARAADLIPVYRQIIQSARAAGLKIYGGTLVPFAGSTGTYKGDYGTARGEQERQKLNTWIRTSGAFDGVIDFDKAVRDPSNPSRLLPAYDADHLHPNDAGYQAMANAVDLDAILGEIVKGSAP</sequence>
<evidence type="ECO:0000313" key="3">
    <source>
        <dbReference type="Proteomes" id="UP000295781"/>
    </source>
</evidence>
<dbReference type="InterPro" id="IPR013830">
    <property type="entry name" value="SGNH_hydro"/>
</dbReference>
<feature type="domain" description="SGNH hydrolase-type esterase" evidence="1">
    <location>
        <begin position="242"/>
        <end position="433"/>
    </location>
</feature>
<dbReference type="SUPFAM" id="SSF52266">
    <property type="entry name" value="SGNH hydrolase"/>
    <property type="match status" value="1"/>
</dbReference>
<dbReference type="AlphaFoldDB" id="A0A4P2Q7E8"/>
<dbReference type="PANTHER" id="PTHR43784">
    <property type="entry name" value="GDSL-LIKE LIPASE/ACYLHYDROLASE, PUTATIVE (AFU_ORTHOLOGUE AFUA_2G00820)-RELATED"/>
    <property type="match status" value="1"/>
</dbReference>
<reference evidence="2 3" key="1">
    <citation type="submission" date="2015-09" db="EMBL/GenBank/DDBJ databases">
        <title>Sorangium comparison.</title>
        <authorList>
            <person name="Zaburannyi N."/>
            <person name="Bunk B."/>
            <person name="Overmann J."/>
            <person name="Mueller R."/>
        </authorList>
    </citation>
    <scope>NUCLEOTIDE SEQUENCE [LARGE SCALE GENOMIC DNA]</scope>
    <source>
        <strain evidence="2 3">So ceGT47</strain>
    </source>
</reference>
<dbReference type="Proteomes" id="UP000295781">
    <property type="component" value="Chromosome"/>
</dbReference>
<proteinExistence type="predicted"/>
<protein>
    <submittedName>
        <fullName evidence="2">GDSL family lipase</fullName>
    </submittedName>
</protein>
<organism evidence="2 3">
    <name type="scientific">Sorangium cellulosum</name>
    <name type="common">Polyangium cellulosum</name>
    <dbReference type="NCBI Taxonomy" id="56"/>
    <lineage>
        <taxon>Bacteria</taxon>
        <taxon>Pseudomonadati</taxon>
        <taxon>Myxococcota</taxon>
        <taxon>Polyangia</taxon>
        <taxon>Polyangiales</taxon>
        <taxon>Polyangiaceae</taxon>
        <taxon>Sorangium</taxon>
    </lineage>
</organism>
<gene>
    <name evidence="2" type="ORF">SOCEGT47_057450</name>
</gene>
<accession>A0A4P2Q7E8</accession>
<name>A0A4P2Q7E8_SORCE</name>
<dbReference type="Pfam" id="PF13472">
    <property type="entry name" value="Lipase_GDSL_2"/>
    <property type="match status" value="1"/>
</dbReference>
<evidence type="ECO:0000313" key="2">
    <source>
        <dbReference type="EMBL" id="AUX25201.1"/>
    </source>
</evidence>
<dbReference type="PANTHER" id="PTHR43784:SF2">
    <property type="entry name" value="GDSL-LIKE LIPASE_ACYLHYDROLASE, PUTATIVE (AFU_ORTHOLOGUE AFUA_2G00820)-RELATED"/>
    <property type="match status" value="1"/>
</dbReference>
<dbReference type="InterPro" id="IPR053140">
    <property type="entry name" value="GDSL_Rv0518-like"/>
</dbReference>
<evidence type="ECO:0000259" key="1">
    <source>
        <dbReference type="Pfam" id="PF13472"/>
    </source>
</evidence>
<dbReference type="InterPro" id="IPR036514">
    <property type="entry name" value="SGNH_hydro_sf"/>
</dbReference>
<dbReference type="CDD" id="cd01830">
    <property type="entry name" value="XynE_like"/>
    <property type="match status" value="1"/>
</dbReference>
<dbReference type="OrthoDB" id="1828825at2"/>